<feature type="compositionally biased region" description="Low complexity" evidence="7">
    <location>
        <begin position="1539"/>
        <end position="1549"/>
    </location>
</feature>
<dbReference type="PANTHER" id="PTHR28190">
    <property type="entry name" value="NUCLEAR MIGRATION PROTEIN NUM1"/>
    <property type="match status" value="1"/>
</dbReference>
<feature type="domain" description="PH" evidence="8">
    <location>
        <begin position="1351"/>
        <end position="1462"/>
    </location>
</feature>
<feature type="compositionally biased region" description="Basic and acidic residues" evidence="7">
    <location>
        <begin position="2145"/>
        <end position="2157"/>
    </location>
</feature>
<keyword evidence="5" id="KW-0472">Membrane</keyword>
<evidence type="ECO:0000256" key="7">
    <source>
        <dbReference type="SAM" id="MobiDB-lite"/>
    </source>
</evidence>
<dbReference type="GO" id="GO:0005739">
    <property type="term" value="C:mitochondrion"/>
    <property type="evidence" value="ECO:0007669"/>
    <property type="project" value="TreeGrafter"/>
</dbReference>
<reference evidence="10" key="1">
    <citation type="submission" date="2023-01" db="EMBL/GenBank/DDBJ databases">
        <title>The growth and conidiation of Purpureocillium lavendulum are regulated by nitrogen source and histone H3K14 acetylation.</title>
        <authorList>
            <person name="Tang P."/>
            <person name="Han J."/>
            <person name="Zhang C."/>
            <person name="Tang P."/>
            <person name="Qi F."/>
            <person name="Zhang K."/>
            <person name="Liang L."/>
        </authorList>
    </citation>
    <scope>NUCLEOTIDE SEQUENCE</scope>
    <source>
        <strain evidence="10">YMF1.00683</strain>
    </source>
</reference>
<dbReference type="InterPro" id="IPR024774">
    <property type="entry name" value="PH_dom-Mcp5-type"/>
</dbReference>
<dbReference type="InterPro" id="IPR001849">
    <property type="entry name" value="PH_domain"/>
</dbReference>
<feature type="compositionally biased region" description="Basic and acidic residues" evidence="7">
    <location>
        <begin position="2397"/>
        <end position="2410"/>
    </location>
</feature>
<feature type="region of interest" description="Disordered" evidence="7">
    <location>
        <begin position="2258"/>
        <end position="2569"/>
    </location>
</feature>
<feature type="compositionally biased region" description="Polar residues" evidence="7">
    <location>
        <begin position="2199"/>
        <end position="2226"/>
    </location>
</feature>
<comment type="subcellular location">
    <subcellularLocation>
        <location evidence="1">Membrane</location>
    </subcellularLocation>
</comment>
<feature type="compositionally biased region" description="Basic and acidic residues" evidence="7">
    <location>
        <begin position="1092"/>
        <end position="1102"/>
    </location>
</feature>
<keyword evidence="4" id="KW-0446">Lipid-binding</keyword>
<dbReference type="PANTHER" id="PTHR28190:SF1">
    <property type="entry name" value="NUCLEAR MIGRATION PROTEIN NUM1"/>
    <property type="match status" value="1"/>
</dbReference>
<dbReference type="PROSITE" id="PS51847">
    <property type="entry name" value="SMP"/>
    <property type="match status" value="1"/>
</dbReference>
<feature type="region of interest" description="Disordered" evidence="7">
    <location>
        <begin position="1"/>
        <end position="29"/>
    </location>
</feature>
<feature type="compositionally biased region" description="Low complexity" evidence="7">
    <location>
        <begin position="1236"/>
        <end position="1245"/>
    </location>
</feature>
<dbReference type="GO" id="GO:0005938">
    <property type="term" value="C:cell cortex"/>
    <property type="evidence" value="ECO:0007669"/>
    <property type="project" value="InterPro"/>
</dbReference>
<dbReference type="PROSITE" id="PS50003">
    <property type="entry name" value="PH_DOMAIN"/>
    <property type="match status" value="1"/>
</dbReference>
<feature type="compositionally biased region" description="Polar residues" evidence="7">
    <location>
        <begin position="1166"/>
        <end position="1178"/>
    </location>
</feature>
<dbReference type="GO" id="GO:0005543">
    <property type="term" value="F:phospholipid binding"/>
    <property type="evidence" value="ECO:0007669"/>
    <property type="project" value="InterPro"/>
</dbReference>
<name>A0AB34FYF2_9HYPO</name>
<feature type="compositionally biased region" description="Low complexity" evidence="7">
    <location>
        <begin position="2182"/>
        <end position="2195"/>
    </location>
</feature>
<dbReference type="GO" id="GO:0000226">
    <property type="term" value="P:microtubule cytoskeleton organization"/>
    <property type="evidence" value="ECO:0007669"/>
    <property type="project" value="TreeGrafter"/>
</dbReference>
<dbReference type="GO" id="GO:0032065">
    <property type="term" value="P:maintenance of protein location in cell cortex"/>
    <property type="evidence" value="ECO:0007669"/>
    <property type="project" value="InterPro"/>
</dbReference>
<feature type="compositionally biased region" description="Low complexity" evidence="7">
    <location>
        <begin position="2359"/>
        <end position="2389"/>
    </location>
</feature>
<feature type="region of interest" description="Disordered" evidence="7">
    <location>
        <begin position="1480"/>
        <end position="1515"/>
    </location>
</feature>
<feature type="compositionally biased region" description="Low complexity" evidence="7">
    <location>
        <begin position="2331"/>
        <end position="2340"/>
    </location>
</feature>
<evidence type="ECO:0000313" key="11">
    <source>
        <dbReference type="Proteomes" id="UP001163105"/>
    </source>
</evidence>
<dbReference type="EMBL" id="JAQHRD010000002">
    <property type="protein sequence ID" value="KAJ6444142.1"/>
    <property type="molecule type" value="Genomic_DNA"/>
</dbReference>
<keyword evidence="3" id="KW-0445">Lipid transport</keyword>
<accession>A0AB34FYF2</accession>
<dbReference type="GO" id="GO:0015631">
    <property type="term" value="F:tubulin binding"/>
    <property type="evidence" value="ECO:0007669"/>
    <property type="project" value="TreeGrafter"/>
</dbReference>
<feature type="region of interest" description="Disordered" evidence="7">
    <location>
        <begin position="1201"/>
        <end position="1313"/>
    </location>
</feature>
<dbReference type="SUPFAM" id="SSF50729">
    <property type="entry name" value="PH domain-like"/>
    <property type="match status" value="1"/>
</dbReference>
<feature type="region of interest" description="Disordered" evidence="7">
    <location>
        <begin position="1530"/>
        <end position="1549"/>
    </location>
</feature>
<evidence type="ECO:0000259" key="8">
    <source>
        <dbReference type="PROSITE" id="PS50003"/>
    </source>
</evidence>
<feature type="compositionally biased region" description="Acidic residues" evidence="7">
    <location>
        <begin position="490"/>
        <end position="500"/>
    </location>
</feature>
<proteinExistence type="predicted"/>
<feature type="compositionally biased region" description="Basic and acidic residues" evidence="7">
    <location>
        <begin position="2296"/>
        <end position="2306"/>
    </location>
</feature>
<evidence type="ECO:0000256" key="6">
    <source>
        <dbReference type="SAM" id="Coils"/>
    </source>
</evidence>
<feature type="compositionally biased region" description="Polar residues" evidence="7">
    <location>
        <begin position="1117"/>
        <end position="1142"/>
    </location>
</feature>
<feature type="coiled-coil region" evidence="6">
    <location>
        <begin position="205"/>
        <end position="253"/>
    </location>
</feature>
<feature type="region of interest" description="Disordered" evidence="7">
    <location>
        <begin position="132"/>
        <end position="184"/>
    </location>
</feature>
<dbReference type="CDD" id="cd13365">
    <property type="entry name" value="PH_PLC_plant-like"/>
    <property type="match status" value="1"/>
</dbReference>
<feature type="coiled-coil region" evidence="6">
    <location>
        <begin position="289"/>
        <end position="355"/>
    </location>
</feature>
<feature type="region of interest" description="Disordered" evidence="7">
    <location>
        <begin position="2145"/>
        <end position="2226"/>
    </location>
</feature>
<dbReference type="InterPro" id="IPR053005">
    <property type="entry name" value="Nuclear_Pos-Cytoskel_Interact"/>
</dbReference>
<dbReference type="GO" id="GO:0006869">
    <property type="term" value="P:lipid transport"/>
    <property type="evidence" value="ECO:0007669"/>
    <property type="project" value="UniProtKB-KW"/>
</dbReference>
<dbReference type="InterPro" id="IPR031468">
    <property type="entry name" value="SMP_LBD"/>
</dbReference>
<feature type="domain" description="SMP-LTD" evidence="9">
    <location>
        <begin position="1910"/>
        <end position="2103"/>
    </location>
</feature>
<evidence type="ECO:0000313" key="10">
    <source>
        <dbReference type="EMBL" id="KAJ6444142.1"/>
    </source>
</evidence>
<dbReference type="Proteomes" id="UP001163105">
    <property type="component" value="Unassembled WGS sequence"/>
</dbReference>
<feature type="compositionally biased region" description="Polar residues" evidence="7">
    <location>
        <begin position="2277"/>
        <end position="2291"/>
    </location>
</feature>
<dbReference type="Pfam" id="PF12814">
    <property type="entry name" value="Mcp5_PH"/>
    <property type="match status" value="1"/>
</dbReference>
<evidence type="ECO:0000256" key="5">
    <source>
        <dbReference type="ARBA" id="ARBA00023136"/>
    </source>
</evidence>
<feature type="region of interest" description="Disordered" evidence="7">
    <location>
        <begin position="448"/>
        <end position="472"/>
    </location>
</feature>
<organism evidence="10 11">
    <name type="scientific">Purpureocillium lavendulum</name>
    <dbReference type="NCBI Taxonomy" id="1247861"/>
    <lineage>
        <taxon>Eukaryota</taxon>
        <taxon>Fungi</taxon>
        <taxon>Dikarya</taxon>
        <taxon>Ascomycota</taxon>
        <taxon>Pezizomycotina</taxon>
        <taxon>Sordariomycetes</taxon>
        <taxon>Hypocreomycetidae</taxon>
        <taxon>Hypocreales</taxon>
        <taxon>Ophiocordycipitaceae</taxon>
        <taxon>Purpureocillium</taxon>
    </lineage>
</organism>
<feature type="compositionally biased region" description="Polar residues" evidence="7">
    <location>
        <begin position="1264"/>
        <end position="1279"/>
    </location>
</feature>
<feature type="compositionally biased region" description="Pro residues" evidence="7">
    <location>
        <begin position="2422"/>
        <end position="2432"/>
    </location>
</feature>
<dbReference type="SMART" id="SM00233">
    <property type="entry name" value="PH"/>
    <property type="match status" value="2"/>
</dbReference>
<dbReference type="CDD" id="cd21675">
    <property type="entry name" value="SMP_TEX2"/>
    <property type="match status" value="1"/>
</dbReference>
<evidence type="ECO:0000259" key="9">
    <source>
        <dbReference type="PROSITE" id="PS51847"/>
    </source>
</evidence>
<keyword evidence="6" id="KW-0175">Coiled coil</keyword>
<comment type="caution">
    <text evidence="10">The sequence shown here is derived from an EMBL/GenBank/DDBJ whole genome shotgun (WGS) entry which is preliminary data.</text>
</comment>
<feature type="compositionally biased region" description="Polar residues" evidence="7">
    <location>
        <begin position="1506"/>
        <end position="1515"/>
    </location>
</feature>
<protein>
    <submittedName>
        <fullName evidence="10">Anucleate primary sterigmata protein A</fullName>
    </submittedName>
</protein>
<gene>
    <name evidence="10" type="ORF">O9K51_02536</name>
</gene>
<evidence type="ECO:0000256" key="1">
    <source>
        <dbReference type="ARBA" id="ARBA00004370"/>
    </source>
</evidence>
<feature type="compositionally biased region" description="Polar residues" evidence="7">
    <location>
        <begin position="155"/>
        <end position="174"/>
    </location>
</feature>
<feature type="compositionally biased region" description="Polar residues" evidence="7">
    <location>
        <begin position="2313"/>
        <end position="2326"/>
    </location>
</feature>
<feature type="compositionally biased region" description="Polar residues" evidence="7">
    <location>
        <begin position="599"/>
        <end position="608"/>
    </location>
</feature>
<sequence>MASSMAPEERPSLPVPGEAAADPFVANAPGATHHRFSNFDHELFAAGPGSSPTQAKRALEAHLAETDRRLDEAGKLGTALVSQRKALAERLQEVEKLQKEGELGPDLRKKLVEIEREFNDLARESARVFLPKQRIPSNEANTGSPFVPEPRSGRRSVSPSKFESHATGSPTKLSVPNRKLRNQPSNRVHDIEFAAEISTSLIAQVRNLQTLLSEREEEVKTLQTDRAKLEIEHESMQQRLKALDESEHRYKEENWNLETRLQEHSSLQRDAADREKKLTQALGLSNAEKNTAQKELDEVKLSHAKLAEEHAATIKHHDIELGTAKRNMVMAEGERSAMQRKIDDLTSQNQELAKAFSLQRGRAMEREPASGLSDEEFDTAADNITPEHSPPPSPIKGTPRHAMLETETIKTSLQHAQRTIQSQRSQLHREKTEKLELRRIIQDLRDDLEKARTDSGSATASRRSRKVDSKEFKKSNRLLGSFRSSRQEIVVDDPDWEDNSEISPDTSDHFETANEASESAFETANERATETEEFQTGNEGFSDSDDDAATETESPSRGFGRMRRPPSLPAGLARHGNRDSFHSTASTSADEDEIAEMKTPTTRLPSQRSRVRLTHGSLSRSSRQTSEEPNLRSSPASFASISAAQPGQSLFAELQDFGGSDDDSLVIRRTLSPPPAVPMLPRVIMVDSGVMTDPVRITSEVFSESMQRPVSVQSVINPPASRSSGAWGSSRGLDADFSRPVSTLSYSDAGAQYEQDIGEKLAQFPVPPTSPPQMLPPTPPALGLSSIHSEAVEPREEPISLPTPPALRMSSLATQHVEPVVEPEAPAPVLSLSAIVAQGLYPVAEPDTPPPALSMTSLRTEAVEPVALPPPSLTFSTIAAEALEPREEPEPLARALPPIPQPPALSMSSIMTENVQPTSEPEIVVKAPPLSLSVIRAEELQPKEEPPVVPIQPPLSFSGIATEHVEPVAEVLPSPPTLAFSSIVAEHMHPVMEPPPTPPALGLSAISVEHVEPVSTPPRLPALPSFGFSSIETIETQPMSPRSPRRDGFILPRDEACHFSETGMPKTPPSAKMYRSAGSRANKNDSPLIAEDETRQSPREVPEVSTTPESQRPFKEISSNSTVRSSRKTPVTTSDQGAQTALTAGAIDKLLMGPPPDGNRHAKQASVDSVGSPDTTGTVRVYRSQESFDSLGRANAIDDSKLETVPQFRPGSAASGKGSVQEAPPLPSNHRQLIDAARSSSSRAAPGTMGPPMLPASALKQRPHTPSMQRPPSATSGRGTPTPRVVHASAGAGHTGVQSPTRLTARSRQSSVSSFASELDSRFNMRPGEMGIDPSGFGPNTDPRMIQAITQTMIGEFLWKYTRKTIRGEMSENRHRRYFWVHPYTRTLNWSDRDPSTAGRTELRAKSVPIEAVRVVTDDNPMPPGLHRKSLIIISPGRTIKFTCTTGQRHETWFNALSYLLLRTNQEGQPEVDEAVENITREDVDEFNPQSGQRRVPGNRPRAPASLSSYNSRGSRNESLALGMSMNVPTLTPSAQRQSTTSGKSSTGTFSKLSGYWKTGGPRLSDTISSLRGRGPNSPHMGIYEASEVHDSAEDLREMIERQDREAHRLENVRACCDAALACPDPRLPPTMGSWTALLVAYLLGGVTFIPLVIFAILVHGYQTFPVRDDVSPPDDHDGLVQPGDDTAPLEDAKTVAAADESKARAKQDLDVAAGYFAVCREYTPMGINAKPIERSTPLGSTTVAPPSPSVYQTMYRSIFDRKPMAGPLDNNSLSQRPKKAGNVFYVVLRHGHLMLFDDEEQLEVRHVISLAHHDISIYSGGDTTPEGELFIKRNALCLSRKRDKSEQTSDSQISKPFYLFSENCSAKEDFYFALLKNQEQTFGFDTSAPTPKQFDVKNIISLVQKLHSSEDHVHSRWLNAMLGRIFLAVYKTRDLENFIREKITKKISRVKRPSFLTNITIQKIDTGEAAPFFTNLKLRDLTVEGECVVEADVRYSGNFRIEVAATAKIDLGTRFKAREVNLVLAVVLRRVEGHVLFKVKAPPSNRVWLSFQTMPKMEMAIEPIVSSRQITYTVILRQIENRIKEVFAETLVQPFWDDVPFFKTEHKTWRGGIFEGDDAVESSIIADVTAEAAVDAIVNDRLEEGSEPIDEPRPLEKSQSLPVIDPVPERTGLFGRKLGKNSNSSSTSVVSTSVDSKPANSTVTDSKTVNASPLRSPTIVKNSTDPIVGTETAHADLFKPSSSPPDHATNYMAALQSRSQDASPMATPIGSPPKNGPSTLPSNLSIASSTEDAEADKQVEAEADTKPVPASRRNTASSGGSFTQDGSGGSSPTPSTTGSFKSQAGSLGRSFFMRRENTNNTSQTESSNGDIKRNTLAAVTNAAAQARQWGWNAIQRRQEAKRNGEKPPHVDLSQPMGRGQPLPPPGVPLPGPANGRMNLGPSTSLKRKPVSEQASTEASHDDKDSVPRSVQPPPLPQRRRRGASQEQEDEADSGQNMLVVAAPDDSQPGTPVAEEQVDLDAALSGHSTAAPSPPSVLPKTVQTAVLEAESDEPQTTVPEVKEHAPSPIMAMPAAFAVIDDDDDYSGWMDEELEEDTVEPLPEKAVGEAV</sequence>
<keyword evidence="11" id="KW-1185">Reference proteome</keyword>
<evidence type="ECO:0000256" key="2">
    <source>
        <dbReference type="ARBA" id="ARBA00022448"/>
    </source>
</evidence>
<feature type="region of interest" description="Disordered" evidence="7">
    <location>
        <begin position="1059"/>
        <end position="1178"/>
    </location>
</feature>
<evidence type="ECO:0000256" key="3">
    <source>
        <dbReference type="ARBA" id="ARBA00023055"/>
    </source>
</evidence>
<evidence type="ECO:0000256" key="4">
    <source>
        <dbReference type="ARBA" id="ARBA00023121"/>
    </source>
</evidence>
<keyword evidence="2" id="KW-0813">Transport</keyword>
<feature type="region of interest" description="Disordered" evidence="7">
    <location>
        <begin position="489"/>
        <end position="634"/>
    </location>
</feature>
<feature type="compositionally biased region" description="Polar residues" evidence="7">
    <location>
        <begin position="135"/>
        <end position="144"/>
    </location>
</feature>
<dbReference type="Pfam" id="PF15413">
    <property type="entry name" value="PH_11"/>
    <property type="match status" value="1"/>
</dbReference>
<dbReference type="GO" id="GO:0016020">
    <property type="term" value="C:membrane"/>
    <property type="evidence" value="ECO:0007669"/>
    <property type="project" value="UniProtKB-SubCell"/>
</dbReference>